<gene>
    <name evidence="1" type="ORF">DVH24_027735</name>
</gene>
<keyword evidence="2" id="KW-1185">Reference proteome</keyword>
<name>A0A498H867_MALDO</name>
<dbReference type="EMBL" id="RDQH01000343">
    <property type="protein sequence ID" value="RXH67588.1"/>
    <property type="molecule type" value="Genomic_DNA"/>
</dbReference>
<evidence type="ECO:0000313" key="1">
    <source>
        <dbReference type="EMBL" id="RXH67588.1"/>
    </source>
</evidence>
<sequence length="80" mass="9506">MHGSNKQVEEYMEARTRIEAEKIKRGNNNNNNIDGETGGFWWEKPIETMTNLEELEEYMEALHKLKHNAEVRTNEMIRNI</sequence>
<proteinExistence type="predicted"/>
<protein>
    <recommendedName>
        <fullName evidence="3">EDS1 EP domain-containing protein</fullName>
    </recommendedName>
</protein>
<evidence type="ECO:0000313" key="2">
    <source>
        <dbReference type="Proteomes" id="UP000290289"/>
    </source>
</evidence>
<organism evidence="1 2">
    <name type="scientific">Malus domestica</name>
    <name type="common">Apple</name>
    <name type="synonym">Pyrus malus</name>
    <dbReference type="NCBI Taxonomy" id="3750"/>
    <lineage>
        <taxon>Eukaryota</taxon>
        <taxon>Viridiplantae</taxon>
        <taxon>Streptophyta</taxon>
        <taxon>Embryophyta</taxon>
        <taxon>Tracheophyta</taxon>
        <taxon>Spermatophyta</taxon>
        <taxon>Magnoliopsida</taxon>
        <taxon>eudicotyledons</taxon>
        <taxon>Gunneridae</taxon>
        <taxon>Pentapetalae</taxon>
        <taxon>rosids</taxon>
        <taxon>fabids</taxon>
        <taxon>Rosales</taxon>
        <taxon>Rosaceae</taxon>
        <taxon>Amygdaloideae</taxon>
        <taxon>Maleae</taxon>
        <taxon>Malus</taxon>
    </lineage>
</organism>
<evidence type="ECO:0008006" key="3">
    <source>
        <dbReference type="Google" id="ProtNLM"/>
    </source>
</evidence>
<dbReference type="AlphaFoldDB" id="A0A498H867"/>
<comment type="caution">
    <text evidence="1">The sequence shown here is derived from an EMBL/GenBank/DDBJ whole genome shotgun (WGS) entry which is preliminary data.</text>
</comment>
<reference evidence="1 2" key="1">
    <citation type="submission" date="2018-10" db="EMBL/GenBank/DDBJ databases">
        <title>A high-quality apple genome assembly.</title>
        <authorList>
            <person name="Hu J."/>
        </authorList>
    </citation>
    <scope>NUCLEOTIDE SEQUENCE [LARGE SCALE GENOMIC DNA]</scope>
    <source>
        <strain evidence="2">cv. HFTH1</strain>
        <tissue evidence="1">Young leaf</tissue>
    </source>
</reference>
<dbReference type="Proteomes" id="UP000290289">
    <property type="component" value="Chromosome 17"/>
</dbReference>
<accession>A0A498H867</accession>